<gene>
    <name evidence="2" type="ORF">PGT21_008610</name>
</gene>
<evidence type="ECO:0000313" key="2">
    <source>
        <dbReference type="EMBL" id="KAA1112754.1"/>
    </source>
</evidence>
<protein>
    <submittedName>
        <fullName evidence="2">Uncharacterized protein</fullName>
    </submittedName>
</protein>
<feature type="compositionally biased region" description="Polar residues" evidence="1">
    <location>
        <begin position="118"/>
        <end position="139"/>
    </location>
</feature>
<accession>A0A5B0QID0</accession>
<name>A0A5B0QID0_PUCGR</name>
<organism evidence="2 3">
    <name type="scientific">Puccinia graminis f. sp. tritici</name>
    <dbReference type="NCBI Taxonomy" id="56615"/>
    <lineage>
        <taxon>Eukaryota</taxon>
        <taxon>Fungi</taxon>
        <taxon>Dikarya</taxon>
        <taxon>Basidiomycota</taxon>
        <taxon>Pucciniomycotina</taxon>
        <taxon>Pucciniomycetes</taxon>
        <taxon>Pucciniales</taxon>
        <taxon>Pucciniaceae</taxon>
        <taxon>Puccinia</taxon>
    </lineage>
</organism>
<feature type="compositionally biased region" description="Polar residues" evidence="1">
    <location>
        <begin position="43"/>
        <end position="68"/>
    </location>
</feature>
<dbReference type="Proteomes" id="UP000324748">
    <property type="component" value="Unassembled WGS sequence"/>
</dbReference>
<sequence>MSQPHDRVTPSQSPAAVTPRNRGRLPLAHVPPNNRFHPHGGSANRSRGSTRGRVSNRGQASNRGHSVSQGGGLVPATPEGGRPQWPNNEGHESANSGWAGATFPPPDPVLDPALNWLGESQPSPTSENFINPGGSNSEGSSDHEDRSSYDPLPDAPALTWGAAPPPPNQETADTAVGGSLVGELQGRLHLSESNLALANRLFRATESEKWGLTVLMFVHLLGKTSDATVSNPLSAPTPEAKNFTFSTHLKCFIRDHLRLILAKGNVDAYTRTMTIANSTPINQTPLLLIKAYVQSQSPSFHKDYLPPGYPRDISASAKVLKLMRGLLKTEKCLLRTLLLHNIKEHNHRPIDGAVPDLDGLVLIIDTFMAARKQARTVADILRSYPASVRTRLAFLRLYVVVHLIHRDPKENISQWELIDQQLEYVKGQSELYRIAYGRVVEAIDKELFGHGVKFEDMDHEDIRVPTDEDVEEEIRVMSASGGSTGESSPFC</sequence>
<dbReference type="OrthoDB" id="10278074at2759"/>
<proteinExistence type="predicted"/>
<comment type="caution">
    <text evidence="2">The sequence shown here is derived from an EMBL/GenBank/DDBJ whole genome shotgun (WGS) entry which is preliminary data.</text>
</comment>
<reference evidence="2 3" key="1">
    <citation type="submission" date="2019-05" db="EMBL/GenBank/DDBJ databases">
        <title>Emergence of the Ug99 lineage of the wheat stem rust pathogen through somatic hybridization.</title>
        <authorList>
            <person name="Li F."/>
            <person name="Upadhyaya N.M."/>
            <person name="Sperschneider J."/>
            <person name="Matny O."/>
            <person name="Nguyen-Phuc H."/>
            <person name="Mago R."/>
            <person name="Raley C."/>
            <person name="Miller M.E."/>
            <person name="Silverstein K.A.T."/>
            <person name="Henningsen E."/>
            <person name="Hirsch C.D."/>
            <person name="Visser B."/>
            <person name="Pretorius Z.A."/>
            <person name="Steffenson B.J."/>
            <person name="Schwessinger B."/>
            <person name="Dodds P.N."/>
            <person name="Figueroa M."/>
        </authorList>
    </citation>
    <scope>NUCLEOTIDE SEQUENCE [LARGE SCALE GENOMIC DNA]</scope>
    <source>
        <strain evidence="2">21-0</strain>
    </source>
</reference>
<evidence type="ECO:0000256" key="1">
    <source>
        <dbReference type="SAM" id="MobiDB-lite"/>
    </source>
</evidence>
<evidence type="ECO:0000313" key="3">
    <source>
        <dbReference type="Proteomes" id="UP000324748"/>
    </source>
</evidence>
<dbReference type="EMBL" id="VSWC01000015">
    <property type="protein sequence ID" value="KAA1112754.1"/>
    <property type="molecule type" value="Genomic_DNA"/>
</dbReference>
<keyword evidence="3" id="KW-1185">Reference proteome</keyword>
<dbReference type="AlphaFoldDB" id="A0A5B0QID0"/>
<feature type="region of interest" description="Disordered" evidence="1">
    <location>
        <begin position="1"/>
        <end position="174"/>
    </location>
</feature>